<dbReference type="SMART" id="SM00479">
    <property type="entry name" value="EXOIII"/>
    <property type="match status" value="1"/>
</dbReference>
<feature type="domain" description="Exonuclease" evidence="1">
    <location>
        <begin position="9"/>
        <end position="191"/>
    </location>
</feature>
<gene>
    <name evidence="2" type="ORF">ISF9_113</name>
</gene>
<dbReference type="CDD" id="cd06127">
    <property type="entry name" value="DEDDh"/>
    <property type="match status" value="1"/>
</dbReference>
<name>W8NWR6_9CAUD</name>
<proteinExistence type="predicted"/>
<dbReference type="RefSeq" id="YP_009021558.1">
    <property type="nucleotide sequence ID" value="NC_023859.1"/>
</dbReference>
<reference evidence="2 3" key="1">
    <citation type="journal article" date="2014" name="Arch. Virol.">
        <title>Complete genome sequence of a novel phage, vB_MoxS-ISF9, infecting methylotrophic Microbacterium: first report of a virulent Microbacterium phage.</title>
        <authorList>
            <person name="Zamani I."/>
            <person name="Bouzari M."/>
            <person name="Emtiazi G."/>
            <person name="Ghasemi S.M."/>
            <person name="Chang H.I."/>
        </authorList>
    </citation>
    <scope>NUCLEOTIDE SEQUENCE [LARGE SCALE GENOMIC DNA]</scope>
</reference>
<dbReference type="KEGG" id="vg:18938424"/>
<sequence>MRREDAPEAICVFDTETSGVDITQDRILTAYAMIRTIDGRTTSELSLTLDPGVEVPEAASEINGLTTEFIRANGTDARKGIYDLYMFLSDAARGGIPIVAYNMPFDLGILSHEVRRHFGFDTEKTLGVTAHFFDPFVYDVGTVEKRRGNRKLMTVAGHYGIPIDESRLHEAKYDVEVAGKLAWLMLQQSPYTIPEMQELQVGWRKRYADNLTAYFARVGKTEEDGKPIIVDDSFPWDKKED</sequence>
<dbReference type="GO" id="GO:0003676">
    <property type="term" value="F:nucleic acid binding"/>
    <property type="evidence" value="ECO:0007669"/>
    <property type="project" value="InterPro"/>
</dbReference>
<dbReference type="InterPro" id="IPR012337">
    <property type="entry name" value="RNaseH-like_sf"/>
</dbReference>
<evidence type="ECO:0000313" key="3">
    <source>
        <dbReference type="Proteomes" id="UP000019700"/>
    </source>
</evidence>
<evidence type="ECO:0000313" key="2">
    <source>
        <dbReference type="EMBL" id="AHL18583.1"/>
    </source>
</evidence>
<dbReference type="Proteomes" id="UP000019700">
    <property type="component" value="Genome"/>
</dbReference>
<dbReference type="Gene3D" id="3.30.420.10">
    <property type="entry name" value="Ribonuclease H-like superfamily/Ribonuclease H"/>
    <property type="match status" value="1"/>
</dbReference>
<dbReference type="EMBL" id="KJ173786">
    <property type="protein sequence ID" value="AHL18583.1"/>
    <property type="molecule type" value="Genomic_DNA"/>
</dbReference>
<dbReference type="InterPro" id="IPR013520">
    <property type="entry name" value="Ribonucl_H"/>
</dbReference>
<dbReference type="OrthoDB" id="18657at10239"/>
<dbReference type="SUPFAM" id="SSF53098">
    <property type="entry name" value="Ribonuclease H-like"/>
    <property type="match status" value="1"/>
</dbReference>
<keyword evidence="3" id="KW-1185">Reference proteome</keyword>
<evidence type="ECO:0000259" key="1">
    <source>
        <dbReference type="SMART" id="SM00479"/>
    </source>
</evidence>
<dbReference type="Pfam" id="PF00929">
    <property type="entry name" value="RNase_T"/>
    <property type="match status" value="1"/>
</dbReference>
<accession>W8NWR6</accession>
<protein>
    <submittedName>
        <fullName evidence="2">Putative DNA polymerase III subunit epsilon</fullName>
    </submittedName>
</protein>
<organism evidence="2 3">
    <name type="scientific">Microbacterium phage vB_MoxS-ISF9</name>
    <dbReference type="NCBI Taxonomy" id="1458670"/>
    <lineage>
        <taxon>Viruses</taxon>
        <taxon>Duplodnaviria</taxon>
        <taxon>Heunggongvirae</taxon>
        <taxon>Uroviricota</taxon>
        <taxon>Caudoviricetes</taxon>
        <taxon>Farahnazvirus</taxon>
        <taxon>Farahnazvirus ISF9</taxon>
    </lineage>
</organism>
<dbReference type="InterPro" id="IPR036397">
    <property type="entry name" value="RNaseH_sf"/>
</dbReference>
<dbReference type="GeneID" id="18938424"/>